<comment type="similarity">
    <text evidence="1">Belongs to the bacterial sugar transferase family.</text>
</comment>
<dbReference type="Proteomes" id="UP001596113">
    <property type="component" value="Unassembled WGS sequence"/>
</dbReference>
<name>A0ABW0HYP5_9BACL</name>
<keyword evidence="2" id="KW-0812">Transmembrane</keyword>
<evidence type="ECO:0000256" key="1">
    <source>
        <dbReference type="ARBA" id="ARBA00006464"/>
    </source>
</evidence>
<dbReference type="PANTHER" id="PTHR30576">
    <property type="entry name" value="COLANIC BIOSYNTHESIS UDP-GLUCOSE LIPID CARRIER TRANSFERASE"/>
    <property type="match status" value="1"/>
</dbReference>
<comment type="caution">
    <text evidence="4">The sequence shown here is derived from an EMBL/GenBank/DDBJ whole genome shotgun (WGS) entry which is preliminary data.</text>
</comment>
<dbReference type="RefSeq" id="WP_378136064.1">
    <property type="nucleotide sequence ID" value="NZ_JBHSMI010000028.1"/>
</dbReference>
<protein>
    <submittedName>
        <fullName evidence="4">Sugar transferase</fullName>
    </submittedName>
</protein>
<proteinExistence type="inferred from homology"/>
<gene>
    <name evidence="4" type="ORF">ACFPOF_19825</name>
</gene>
<evidence type="ECO:0000313" key="4">
    <source>
        <dbReference type="EMBL" id="MFC5404997.1"/>
    </source>
</evidence>
<feature type="domain" description="Bacterial sugar transferase" evidence="3">
    <location>
        <begin position="3"/>
        <end position="191"/>
    </location>
</feature>
<organism evidence="4 5">
    <name type="scientific">Cohnella soli</name>
    <dbReference type="NCBI Taxonomy" id="425005"/>
    <lineage>
        <taxon>Bacteria</taxon>
        <taxon>Bacillati</taxon>
        <taxon>Bacillota</taxon>
        <taxon>Bacilli</taxon>
        <taxon>Bacillales</taxon>
        <taxon>Paenibacillaceae</taxon>
        <taxon>Cohnella</taxon>
    </lineage>
</organism>
<dbReference type="PANTHER" id="PTHR30576:SF10">
    <property type="entry name" value="SLL5057 PROTEIN"/>
    <property type="match status" value="1"/>
</dbReference>
<dbReference type="Pfam" id="PF02397">
    <property type="entry name" value="Bac_transf"/>
    <property type="match status" value="1"/>
</dbReference>
<dbReference type="EMBL" id="JBHSMI010000028">
    <property type="protein sequence ID" value="MFC5404997.1"/>
    <property type="molecule type" value="Genomic_DNA"/>
</dbReference>
<accession>A0ABW0HYP5</accession>
<keyword evidence="2" id="KW-1133">Transmembrane helix</keyword>
<reference evidence="5" key="1">
    <citation type="journal article" date="2019" name="Int. J. Syst. Evol. Microbiol.">
        <title>The Global Catalogue of Microorganisms (GCM) 10K type strain sequencing project: providing services to taxonomists for standard genome sequencing and annotation.</title>
        <authorList>
            <consortium name="The Broad Institute Genomics Platform"/>
            <consortium name="The Broad Institute Genome Sequencing Center for Infectious Disease"/>
            <person name="Wu L."/>
            <person name="Ma J."/>
        </authorList>
    </citation>
    <scope>NUCLEOTIDE SEQUENCE [LARGE SCALE GENOMIC DNA]</scope>
    <source>
        <strain evidence="5">CGMCC 1.18575</strain>
    </source>
</reference>
<feature type="transmembrane region" description="Helical" evidence="2">
    <location>
        <begin position="7"/>
        <end position="29"/>
    </location>
</feature>
<dbReference type="InterPro" id="IPR003362">
    <property type="entry name" value="Bact_transf"/>
</dbReference>
<evidence type="ECO:0000313" key="5">
    <source>
        <dbReference type="Proteomes" id="UP001596113"/>
    </source>
</evidence>
<dbReference type="GO" id="GO:0016740">
    <property type="term" value="F:transferase activity"/>
    <property type="evidence" value="ECO:0007669"/>
    <property type="project" value="UniProtKB-KW"/>
</dbReference>
<evidence type="ECO:0000259" key="3">
    <source>
        <dbReference type="Pfam" id="PF02397"/>
    </source>
</evidence>
<keyword evidence="5" id="KW-1185">Reference proteome</keyword>
<evidence type="ECO:0000256" key="2">
    <source>
        <dbReference type="SAM" id="Phobius"/>
    </source>
</evidence>
<sequence>MIKRTMDIILAVIGILFVTPIFLMIAVAIKIEDPKGKILFKQIRVGKDGKTFWMYKFRSMVSDADKKLQDLLHLNETSGALFKMKDDPRVTKVGKFIRRTSLDELPQFVNVLRGEMSMVGPRPSLPREVAEYSAYDLQRLKVVPGCTGLWQVSGRSTIDFKGMVELDLTYIRQRSVWLDIKLIFRTVGVLVGTKDAY</sequence>
<keyword evidence="2" id="KW-0472">Membrane</keyword>
<keyword evidence="4" id="KW-0808">Transferase</keyword>